<evidence type="ECO:0000313" key="3">
    <source>
        <dbReference type="Proteomes" id="UP000228626"/>
    </source>
</evidence>
<sequence>MNKIKNIYQTTIFTFSLSLLFIFSAILIQTKGQSGLKINCSYLDPITIDIFAFIFALFLVIEGIYKIYQSKDAVLTKQITRGIRISFGLAILTLHLIQIFYK</sequence>
<reference evidence="3" key="1">
    <citation type="submission" date="2017-09" db="EMBL/GenBank/DDBJ databases">
        <title>Depth-based differentiation of microbial function through sediment-hosted aquifers and enrichment of novel symbionts in the deep terrestrial subsurface.</title>
        <authorList>
            <person name="Probst A.J."/>
            <person name="Ladd B."/>
            <person name="Jarett J.K."/>
            <person name="Geller-Mcgrath D.E."/>
            <person name="Sieber C.M.K."/>
            <person name="Emerson J.B."/>
            <person name="Anantharaman K."/>
            <person name="Thomas B.C."/>
            <person name="Malmstrom R."/>
            <person name="Stieglmeier M."/>
            <person name="Klingl A."/>
            <person name="Woyke T."/>
            <person name="Ryan C.M."/>
            <person name="Banfield J.F."/>
        </authorList>
    </citation>
    <scope>NUCLEOTIDE SEQUENCE [LARGE SCALE GENOMIC DNA]</scope>
</reference>
<keyword evidence="1" id="KW-1133">Transmembrane helix</keyword>
<evidence type="ECO:0000313" key="2">
    <source>
        <dbReference type="EMBL" id="PIR93194.1"/>
    </source>
</evidence>
<name>A0A2H0V284_9BACT</name>
<protein>
    <submittedName>
        <fullName evidence="2">Uncharacterized protein</fullName>
    </submittedName>
</protein>
<accession>A0A2H0V284</accession>
<dbReference type="Proteomes" id="UP000228626">
    <property type="component" value="Unassembled WGS sequence"/>
</dbReference>
<keyword evidence="1" id="KW-0812">Transmembrane</keyword>
<feature type="transmembrane region" description="Helical" evidence="1">
    <location>
        <begin position="12"/>
        <end position="30"/>
    </location>
</feature>
<feature type="transmembrane region" description="Helical" evidence="1">
    <location>
        <begin position="82"/>
        <end position="101"/>
    </location>
</feature>
<comment type="caution">
    <text evidence="2">The sequence shown here is derived from an EMBL/GenBank/DDBJ whole genome shotgun (WGS) entry which is preliminary data.</text>
</comment>
<gene>
    <name evidence="2" type="ORF">COT99_01890</name>
</gene>
<feature type="transmembrane region" description="Helical" evidence="1">
    <location>
        <begin position="42"/>
        <end position="61"/>
    </location>
</feature>
<keyword evidence="1" id="KW-0472">Membrane</keyword>
<dbReference type="AlphaFoldDB" id="A0A2H0V284"/>
<proteinExistence type="predicted"/>
<dbReference type="EMBL" id="PFAR01000024">
    <property type="protein sequence ID" value="PIR93194.1"/>
    <property type="molecule type" value="Genomic_DNA"/>
</dbReference>
<organism evidence="2 3">
    <name type="scientific">Candidatus Falkowbacteria bacterium CG10_big_fil_rev_8_21_14_0_10_43_10</name>
    <dbReference type="NCBI Taxonomy" id="1974567"/>
    <lineage>
        <taxon>Bacteria</taxon>
        <taxon>Candidatus Falkowiibacteriota</taxon>
    </lineage>
</organism>
<evidence type="ECO:0000256" key="1">
    <source>
        <dbReference type="SAM" id="Phobius"/>
    </source>
</evidence>